<feature type="compositionally biased region" description="Low complexity" evidence="1">
    <location>
        <begin position="115"/>
        <end position="128"/>
    </location>
</feature>
<dbReference type="OrthoDB" id="2384350at2759"/>
<feature type="compositionally biased region" description="Polar residues" evidence="1">
    <location>
        <begin position="763"/>
        <end position="777"/>
    </location>
</feature>
<feature type="compositionally biased region" description="Acidic residues" evidence="1">
    <location>
        <begin position="296"/>
        <end position="312"/>
    </location>
</feature>
<dbReference type="EMBL" id="AYKW01000012">
    <property type="protein sequence ID" value="PIL30977.1"/>
    <property type="molecule type" value="Genomic_DNA"/>
</dbReference>
<reference evidence="3 4" key="1">
    <citation type="journal article" date="2015" name="Sci. Rep.">
        <title>Chromosome-level genome map provides insights into diverse defense mechanisms in the medicinal fungus Ganoderma sinense.</title>
        <authorList>
            <person name="Zhu Y."/>
            <person name="Xu J."/>
            <person name="Sun C."/>
            <person name="Zhou S."/>
            <person name="Xu H."/>
            <person name="Nelson D.R."/>
            <person name="Qian J."/>
            <person name="Song J."/>
            <person name="Luo H."/>
            <person name="Xiang L."/>
            <person name="Li Y."/>
            <person name="Xu Z."/>
            <person name="Ji A."/>
            <person name="Wang L."/>
            <person name="Lu S."/>
            <person name="Hayward A."/>
            <person name="Sun W."/>
            <person name="Li X."/>
            <person name="Schwartz D.C."/>
            <person name="Wang Y."/>
            <person name="Chen S."/>
        </authorList>
    </citation>
    <scope>NUCLEOTIDE SEQUENCE [LARGE SCALE GENOMIC DNA]</scope>
    <source>
        <strain evidence="3 4">ZZ0214-1</strain>
    </source>
</reference>
<feature type="compositionally biased region" description="Low complexity" evidence="1">
    <location>
        <begin position="1"/>
        <end position="15"/>
    </location>
</feature>
<gene>
    <name evidence="3" type="ORF">GSI_05670</name>
</gene>
<dbReference type="SUPFAM" id="SSF52113">
    <property type="entry name" value="BRCT domain"/>
    <property type="match status" value="1"/>
</dbReference>
<feature type="compositionally biased region" description="Polar residues" evidence="1">
    <location>
        <begin position="41"/>
        <end position="54"/>
    </location>
</feature>
<evidence type="ECO:0000313" key="3">
    <source>
        <dbReference type="EMBL" id="PIL30977.1"/>
    </source>
</evidence>
<evidence type="ECO:0000313" key="4">
    <source>
        <dbReference type="Proteomes" id="UP000230002"/>
    </source>
</evidence>
<feature type="compositionally biased region" description="Basic and acidic residues" evidence="1">
    <location>
        <begin position="733"/>
        <end position="751"/>
    </location>
</feature>
<feature type="region of interest" description="Disordered" evidence="1">
    <location>
        <begin position="689"/>
        <end position="884"/>
    </location>
</feature>
<dbReference type="Pfam" id="PF00533">
    <property type="entry name" value="BRCT"/>
    <property type="match status" value="1"/>
</dbReference>
<dbReference type="STRING" id="1077348.A0A2G8SB38"/>
<feature type="compositionally biased region" description="Low complexity" evidence="1">
    <location>
        <begin position="425"/>
        <end position="440"/>
    </location>
</feature>
<feature type="compositionally biased region" description="Gly residues" evidence="1">
    <location>
        <begin position="597"/>
        <end position="619"/>
    </location>
</feature>
<feature type="domain" description="BRCT" evidence="2">
    <location>
        <begin position="886"/>
        <end position="980"/>
    </location>
</feature>
<feature type="compositionally biased region" description="Low complexity" evidence="1">
    <location>
        <begin position="1012"/>
        <end position="1024"/>
    </location>
</feature>
<evidence type="ECO:0000256" key="1">
    <source>
        <dbReference type="SAM" id="MobiDB-lite"/>
    </source>
</evidence>
<feature type="compositionally biased region" description="Low complexity" evidence="1">
    <location>
        <begin position="531"/>
        <end position="554"/>
    </location>
</feature>
<feature type="region of interest" description="Disordered" evidence="1">
    <location>
        <begin position="1077"/>
        <end position="1114"/>
    </location>
</feature>
<accession>A0A2G8SB38</accession>
<feature type="compositionally biased region" description="Basic and acidic residues" evidence="1">
    <location>
        <begin position="801"/>
        <end position="816"/>
    </location>
</feature>
<feature type="compositionally biased region" description="Low complexity" evidence="1">
    <location>
        <begin position="469"/>
        <end position="504"/>
    </location>
</feature>
<feature type="region of interest" description="Disordered" evidence="1">
    <location>
        <begin position="1"/>
        <end position="185"/>
    </location>
</feature>
<protein>
    <recommendedName>
        <fullName evidence="2">BRCT domain-containing protein</fullName>
    </recommendedName>
</protein>
<dbReference type="InterPro" id="IPR036420">
    <property type="entry name" value="BRCT_dom_sf"/>
</dbReference>
<comment type="caution">
    <text evidence="3">The sequence shown here is derived from an EMBL/GenBank/DDBJ whole genome shotgun (WGS) entry which is preliminary data.</text>
</comment>
<name>A0A2G8SB38_9APHY</name>
<feature type="compositionally biased region" description="Low complexity" evidence="1">
    <location>
        <begin position="385"/>
        <end position="396"/>
    </location>
</feature>
<dbReference type="CDD" id="cd17716">
    <property type="entry name" value="BRCT_microcephalin_rpt1"/>
    <property type="match status" value="1"/>
</dbReference>
<sequence length="1114" mass="114880">MPHASRPAQPSSQSSTLYHDTTERLRDEPPVTPTNGRRRSQSLSYARPTSSSVAKASPVKPTLQTRQTPRPLSTSTSNSTPSGHTSAPLQAVESGGKNKPAGPFDFKSIRPQTLAAPAAEIATEASSANGDVTERRLPFGERAKTPVGVREKTQVTVGSPKVKGKERARSVGPGNFIRAKTPVSLVQIAPPQGLGRLASMDAAETVPANHAEKVLSGDEDDIATPRQGKKQASPAPGAGLGPESVADHLHMDEMDVSVAVERGVFAESDRPALDADGDTTMLPPTSSAPAQPSFEPSEDSELSELSELEDSSAAEQASFKGSGRESESDVPDDGAARPGSSVPRRHPAAGAAGLNSSLSTLSQALERLNAPIPSRPNTSLGFHRSVSSDGNDSFSSEPGTSDPAIGDKRTNLNGKAYARSRSVVPPAAAAKSKGKAIPKPTVNGRASTATGQKKLKQTTLMLPPPPPVAGTRTTRLRSAALAAANASVSGTPGSSTTTTTLNGKTPKDQEKARQVSLALAPSLGKVRAGLAANASSQTSSGSTSTAASAIPSSSGLPRTGLPSTKRTFLSSGSGRGGSSSLAKPLFGVGKLNAASGSGSGAPTRGGFGLAALRGRGGGSRVTHRASKASSLPMVVGSPVKGGDTGDAANGTGEPSDDEMVVVEEAEGMEGVQEMTTKDKIDEWLRTADPDILRDLGHGSDGEDREAGEGGVGDKSTGALSLGDLGAVDTEAGAEEKDKEKEERAKEREARRNASRRASMASHLLTQSLSALPRSTSPPRGKEKGKGRAVSSSYPSAAATQDKAKADPGAGDGEKIDAPTPPPRRAHATRLATGALSTPPNAYKERSLRSAAAGGSGLGDAEHPPGGSGSGDGKGKGKGKAGPDSPAALAVLKDCRIFVDVRTDEGDDAGSLFVDMLRDLGAKISTRVGSRCTHVVFKNGLQSTLKSYRMQSEPKPHVVGIAWVVECAEQRRKVEETRFVVNLDLMNVAGGNKRRKSMLPRNFSSPMASKIATSPPSSDSRLLDNSLNTSLGAASRSGKAANDSLEVSSRMCSVLPELALRRLLKVSSAGLAMAVDEDGDTSLPMLNPSSGEGADDEESLPPLELARRRRNMMNP</sequence>
<feature type="compositionally biased region" description="Basic and acidic residues" evidence="1">
    <location>
        <begin position="20"/>
        <end position="29"/>
    </location>
</feature>
<dbReference type="PROSITE" id="PS50172">
    <property type="entry name" value="BRCT"/>
    <property type="match status" value="1"/>
</dbReference>
<dbReference type="Gene3D" id="3.40.50.10190">
    <property type="entry name" value="BRCT domain"/>
    <property type="match status" value="1"/>
</dbReference>
<dbReference type="Proteomes" id="UP000230002">
    <property type="component" value="Unassembled WGS sequence"/>
</dbReference>
<feature type="region of interest" description="Disordered" evidence="1">
    <location>
        <begin position="208"/>
        <end position="355"/>
    </location>
</feature>
<feature type="compositionally biased region" description="Basic and acidic residues" evidence="1">
    <location>
        <begin position="689"/>
        <end position="707"/>
    </location>
</feature>
<dbReference type="AlphaFoldDB" id="A0A2G8SB38"/>
<feature type="compositionally biased region" description="Polar residues" evidence="1">
    <location>
        <begin position="789"/>
        <end position="798"/>
    </location>
</feature>
<dbReference type="InterPro" id="IPR001357">
    <property type="entry name" value="BRCT_dom"/>
</dbReference>
<proteinExistence type="predicted"/>
<feature type="region of interest" description="Disordered" evidence="1">
    <location>
        <begin position="367"/>
        <end position="657"/>
    </location>
</feature>
<organism evidence="3 4">
    <name type="scientific">Ganoderma sinense ZZ0214-1</name>
    <dbReference type="NCBI Taxonomy" id="1077348"/>
    <lineage>
        <taxon>Eukaryota</taxon>
        <taxon>Fungi</taxon>
        <taxon>Dikarya</taxon>
        <taxon>Basidiomycota</taxon>
        <taxon>Agaricomycotina</taxon>
        <taxon>Agaricomycetes</taxon>
        <taxon>Polyporales</taxon>
        <taxon>Polyporaceae</taxon>
        <taxon>Ganoderma</taxon>
    </lineage>
</organism>
<dbReference type="SMART" id="SM00292">
    <property type="entry name" value="BRCT"/>
    <property type="match status" value="1"/>
</dbReference>
<feature type="region of interest" description="Disordered" evidence="1">
    <location>
        <begin position="994"/>
        <end position="1024"/>
    </location>
</feature>
<evidence type="ECO:0000259" key="2">
    <source>
        <dbReference type="PROSITE" id="PS50172"/>
    </source>
</evidence>
<feature type="compositionally biased region" description="Basic and acidic residues" evidence="1">
    <location>
        <begin position="132"/>
        <end position="153"/>
    </location>
</feature>
<feature type="compositionally biased region" description="Low complexity" evidence="1">
    <location>
        <begin position="68"/>
        <end position="86"/>
    </location>
</feature>
<keyword evidence="4" id="KW-1185">Reference proteome</keyword>